<evidence type="ECO:0000313" key="1">
    <source>
        <dbReference type="EMBL" id="QGZ14079.1"/>
    </source>
</evidence>
<reference evidence="1 2" key="1">
    <citation type="submission" date="2019-10" db="EMBL/GenBank/DDBJ databases">
        <title>Complete genome sequence of bacteriophage vB_RLeM_RL38JI.</title>
        <authorList>
            <person name="Gunathilake D."/>
            <person name="Bhat S."/>
            <person name="Yost C.K."/>
            <person name="Hynes M.F."/>
        </authorList>
    </citation>
    <scope>NUCLEOTIDE SEQUENCE [LARGE SCALE GENOMIC DNA]</scope>
</reference>
<organism evidence="1 2">
    <name type="scientific">Rhizobium phage RL38J1</name>
    <dbReference type="NCBI Taxonomy" id="2663232"/>
    <lineage>
        <taxon>Viruses</taxon>
        <taxon>Duplodnaviria</taxon>
        <taxon>Heunggongvirae</taxon>
        <taxon>Uroviricota</taxon>
        <taxon>Caudoviricetes</taxon>
        <taxon>Pootjesviridae</taxon>
        <taxon>Innesvirus</taxon>
        <taxon>Innesvirus RL38J1</taxon>
    </lineage>
</organism>
<accession>A0A6B9J1A5</accession>
<protein>
    <submittedName>
        <fullName evidence="1">Uncharacterized protein</fullName>
    </submittedName>
</protein>
<keyword evidence="2" id="KW-1185">Reference proteome</keyword>
<proteinExistence type="predicted"/>
<evidence type="ECO:0000313" key="2">
    <source>
        <dbReference type="Proteomes" id="UP000436513"/>
    </source>
</evidence>
<dbReference type="Proteomes" id="UP000436513">
    <property type="component" value="Segment"/>
</dbReference>
<gene>
    <name evidence="1" type="ORF">RL38J1_025</name>
</gene>
<sequence length="61" mass="7188">MKTCCYVLEPAIAMKPYKLCGKKSTYSYKISIESGLKERVYTSFCEEHLKEIEKSQDEEWN</sequence>
<dbReference type="EMBL" id="MN549360">
    <property type="protein sequence ID" value="QGZ14079.1"/>
    <property type="molecule type" value="Genomic_DNA"/>
</dbReference>
<name>A0A6B9J1A5_9CAUD</name>